<comment type="similarity">
    <text evidence="3">Belongs to the cystinosin family.</text>
</comment>
<feature type="signal peptide" evidence="17">
    <location>
        <begin position="1"/>
        <end position="18"/>
    </location>
</feature>
<evidence type="ECO:0000256" key="1">
    <source>
        <dbReference type="ARBA" id="ARBA00004155"/>
    </source>
</evidence>
<feature type="transmembrane region" description="Helical" evidence="16">
    <location>
        <begin position="337"/>
        <end position="358"/>
    </location>
</feature>
<dbReference type="GO" id="GO:0015184">
    <property type="term" value="F:L-cystine transmembrane transporter activity"/>
    <property type="evidence" value="ECO:0007669"/>
    <property type="project" value="TreeGrafter"/>
</dbReference>
<evidence type="ECO:0000256" key="12">
    <source>
        <dbReference type="ARBA" id="ARBA00023329"/>
    </source>
</evidence>
<name>A0A8R1I768_CAEJA</name>
<reference evidence="19" key="1">
    <citation type="submission" date="2010-08" db="EMBL/GenBank/DDBJ databases">
        <authorList>
            <consortium name="Caenorhabditis japonica Sequencing Consortium"/>
            <person name="Wilson R.K."/>
        </authorList>
    </citation>
    <scope>NUCLEOTIDE SEQUENCE [LARGE SCALE GENOMIC DNA]</scope>
    <source>
        <strain evidence="19">DF5081</strain>
    </source>
</reference>
<dbReference type="GO" id="GO:0015293">
    <property type="term" value="F:symporter activity"/>
    <property type="evidence" value="ECO:0007669"/>
    <property type="project" value="UniProtKB-KW"/>
</dbReference>
<proteinExistence type="inferred from homology"/>
<keyword evidence="4" id="KW-0813">Transport</keyword>
<feature type="transmembrane region" description="Helical" evidence="16">
    <location>
        <begin position="203"/>
        <end position="226"/>
    </location>
</feature>
<feature type="transmembrane region" description="Helical" evidence="16">
    <location>
        <begin position="156"/>
        <end position="183"/>
    </location>
</feature>
<evidence type="ECO:0000313" key="19">
    <source>
        <dbReference type="Proteomes" id="UP000005237"/>
    </source>
</evidence>
<protein>
    <recommendedName>
        <fullName evidence="15">Cystinosin homolog</fullName>
    </recommendedName>
</protein>
<evidence type="ECO:0000256" key="13">
    <source>
        <dbReference type="ARBA" id="ARBA00048473"/>
    </source>
</evidence>
<organism evidence="18 19">
    <name type="scientific">Caenorhabditis japonica</name>
    <dbReference type="NCBI Taxonomy" id="281687"/>
    <lineage>
        <taxon>Eukaryota</taxon>
        <taxon>Metazoa</taxon>
        <taxon>Ecdysozoa</taxon>
        <taxon>Nematoda</taxon>
        <taxon>Chromadorea</taxon>
        <taxon>Rhabditida</taxon>
        <taxon>Rhabditina</taxon>
        <taxon>Rhabditomorpha</taxon>
        <taxon>Rhabditoidea</taxon>
        <taxon>Rhabditidae</taxon>
        <taxon>Peloderinae</taxon>
        <taxon>Caenorhabditis</taxon>
    </lineage>
</organism>
<dbReference type="PANTHER" id="PTHR13131">
    <property type="entry name" value="CYSTINOSIN"/>
    <property type="match status" value="1"/>
</dbReference>
<dbReference type="InterPro" id="IPR005282">
    <property type="entry name" value="LC_transporter"/>
</dbReference>
<keyword evidence="7" id="KW-0769">Symport</keyword>
<accession>A0A8R1I768</accession>
<evidence type="ECO:0000256" key="17">
    <source>
        <dbReference type="SAM" id="SignalP"/>
    </source>
</evidence>
<sequence length="400" mass="45136">MIRRIIIIALFSLSTVYCLNNVVSNEKDVEVRVGDSYPIVFEIRNHTSTTLNETRLVLSTSPSLQHAEVVLVKNWTAEVIVIGASPVAGEILEVLNCSSDGSSICPLDLSDAYSRITVIRSHWLAVLVQTVGWMYFAAWSISFYPQMYLNHTRRSVVGLNFDFLALNLVGFGAYSIFNLLMYFNSHVKSFYNMENPRSPPPVLLNDVVFAVHAFLACSVTIIQCFCFERNNQKVSTKCIALIVVLIVFGFFSGIASLINKITILDFVRSLSYIKMAVTCCKYFPQAYFNYINKSTVGWSIGNILLDFAGGSMDIFQMVLQAVNVDNWSAFYSNPVKFGLGFVSIFFDMFFMLQHFVFYRNTEESRSVYAGVDNPDPELVVPDLYNDNESFEPTTPIIVHN</sequence>
<dbReference type="GO" id="GO:0005765">
    <property type="term" value="C:lysosomal membrane"/>
    <property type="evidence" value="ECO:0007669"/>
    <property type="project" value="UniProtKB-SubCell"/>
</dbReference>
<evidence type="ECO:0000256" key="9">
    <source>
        <dbReference type="ARBA" id="ARBA00023136"/>
    </source>
</evidence>
<keyword evidence="17" id="KW-0732">Signal</keyword>
<keyword evidence="9 16" id="KW-0472">Membrane</keyword>
<feature type="chain" id="PRO_5035781358" description="Cystinosin homolog" evidence="17">
    <location>
        <begin position="19"/>
        <end position="400"/>
    </location>
</feature>
<feature type="transmembrane region" description="Helical" evidence="16">
    <location>
        <begin position="123"/>
        <end position="144"/>
    </location>
</feature>
<dbReference type="Gene3D" id="1.20.1280.290">
    <property type="match status" value="1"/>
</dbReference>
<evidence type="ECO:0000256" key="7">
    <source>
        <dbReference type="ARBA" id="ARBA00022847"/>
    </source>
</evidence>
<dbReference type="GO" id="GO:0045335">
    <property type="term" value="C:phagocytic vesicle"/>
    <property type="evidence" value="ECO:0007669"/>
    <property type="project" value="UniProtKB-SubCell"/>
</dbReference>
<dbReference type="FunFam" id="1.20.1280.290:FF:000016">
    <property type="entry name" value="Cystinosin homolog"/>
    <property type="match status" value="1"/>
</dbReference>
<dbReference type="AlphaFoldDB" id="A0A8R1I768"/>
<comment type="subcellular location">
    <subcellularLocation>
        <location evidence="2">Cytoplasmic vesicle</location>
        <location evidence="2">Phagosome</location>
    </subcellularLocation>
    <subcellularLocation>
        <location evidence="1">Lysosome membrane</location>
        <topology evidence="1">Multi-pass membrane protein</topology>
    </subcellularLocation>
</comment>
<evidence type="ECO:0000256" key="14">
    <source>
        <dbReference type="ARBA" id="ARBA00055495"/>
    </source>
</evidence>
<evidence type="ECO:0000256" key="2">
    <source>
        <dbReference type="ARBA" id="ARBA00004262"/>
    </source>
</evidence>
<evidence type="ECO:0000256" key="10">
    <source>
        <dbReference type="ARBA" id="ARBA00023180"/>
    </source>
</evidence>
<evidence type="ECO:0000256" key="15">
    <source>
        <dbReference type="ARBA" id="ARBA00074957"/>
    </source>
</evidence>
<keyword evidence="6" id="KW-0677">Repeat</keyword>
<comment type="function">
    <text evidence="14">Cystine/H(+) symporter that mediates export of cystine, the oxidized dimer of cysteine, from lysosomes. May play a role in the degradation of engulfed apoptotic cells.</text>
</comment>
<evidence type="ECO:0000256" key="5">
    <source>
        <dbReference type="ARBA" id="ARBA00022692"/>
    </source>
</evidence>
<keyword evidence="8 16" id="KW-1133">Transmembrane helix</keyword>
<dbReference type="NCBIfam" id="TIGR00951">
    <property type="entry name" value="2A43"/>
    <property type="match status" value="1"/>
</dbReference>
<dbReference type="Pfam" id="PF04193">
    <property type="entry name" value="PQ-loop"/>
    <property type="match status" value="2"/>
</dbReference>
<keyword evidence="5 16" id="KW-0812">Transmembrane</keyword>
<dbReference type="SMART" id="SM00679">
    <property type="entry name" value="CTNS"/>
    <property type="match status" value="2"/>
</dbReference>
<dbReference type="PANTHER" id="PTHR13131:SF5">
    <property type="entry name" value="CYSTINOSIN"/>
    <property type="match status" value="1"/>
</dbReference>
<evidence type="ECO:0000256" key="8">
    <source>
        <dbReference type="ARBA" id="ARBA00022989"/>
    </source>
</evidence>
<evidence type="ECO:0000256" key="4">
    <source>
        <dbReference type="ARBA" id="ARBA00022448"/>
    </source>
</evidence>
<keyword evidence="19" id="KW-1185">Reference proteome</keyword>
<keyword evidence="11" id="KW-0458">Lysosome</keyword>
<dbReference type="Proteomes" id="UP000005237">
    <property type="component" value="Unassembled WGS sequence"/>
</dbReference>
<evidence type="ECO:0000313" key="18">
    <source>
        <dbReference type="EnsemblMetazoa" id="CJA17379.1"/>
    </source>
</evidence>
<keyword evidence="10" id="KW-0325">Glycoprotein</keyword>
<evidence type="ECO:0000256" key="3">
    <source>
        <dbReference type="ARBA" id="ARBA00006855"/>
    </source>
</evidence>
<feature type="transmembrane region" description="Helical" evidence="16">
    <location>
        <begin position="238"/>
        <end position="258"/>
    </location>
</feature>
<comment type="catalytic activity">
    <reaction evidence="13">
        <text>L-cystine(out) + H(+)(out) = L-cystine(in) + H(+)(in)</text>
        <dbReference type="Rhea" id="RHEA:66172"/>
        <dbReference type="ChEBI" id="CHEBI:15378"/>
        <dbReference type="ChEBI" id="CHEBI:35491"/>
    </reaction>
    <physiologicalReaction direction="left-to-right" evidence="13">
        <dbReference type="Rhea" id="RHEA:66173"/>
    </physiologicalReaction>
</comment>
<reference evidence="18" key="2">
    <citation type="submission" date="2022-06" db="UniProtKB">
        <authorList>
            <consortium name="EnsemblMetazoa"/>
        </authorList>
    </citation>
    <scope>IDENTIFICATION</scope>
    <source>
        <strain evidence="18">DF5081</strain>
    </source>
</reference>
<dbReference type="FunFam" id="1.20.1280.290:FF:000023">
    <property type="entry name" value="Cystinosin homolog"/>
    <property type="match status" value="1"/>
</dbReference>
<evidence type="ECO:0000256" key="16">
    <source>
        <dbReference type="SAM" id="Phobius"/>
    </source>
</evidence>
<keyword evidence="12" id="KW-0968">Cytoplasmic vesicle</keyword>
<evidence type="ECO:0000256" key="6">
    <source>
        <dbReference type="ARBA" id="ARBA00022737"/>
    </source>
</evidence>
<evidence type="ECO:0000256" key="11">
    <source>
        <dbReference type="ARBA" id="ARBA00023228"/>
    </source>
</evidence>
<dbReference type="EnsemblMetazoa" id="CJA17379.1">
    <property type="protein sequence ID" value="CJA17379.1"/>
    <property type="gene ID" value="WBGene00136583"/>
</dbReference>
<dbReference type="InterPro" id="IPR006603">
    <property type="entry name" value="PQ-loop_rpt"/>
</dbReference>